<dbReference type="AlphaFoldDB" id="A0A3B0C6H6"/>
<evidence type="ECO:0008006" key="10">
    <source>
        <dbReference type="Google" id="ProtNLM"/>
    </source>
</evidence>
<evidence type="ECO:0000313" key="8">
    <source>
        <dbReference type="EMBL" id="RKN80720.1"/>
    </source>
</evidence>
<feature type="transmembrane region" description="Helical" evidence="7">
    <location>
        <begin position="209"/>
        <end position="231"/>
    </location>
</feature>
<dbReference type="GO" id="GO:0005886">
    <property type="term" value="C:plasma membrane"/>
    <property type="evidence" value="ECO:0007669"/>
    <property type="project" value="UniProtKB-SubCell"/>
</dbReference>
<name>A0A3B0C6H6_9BACL</name>
<feature type="transmembrane region" description="Helical" evidence="7">
    <location>
        <begin position="262"/>
        <end position="282"/>
    </location>
</feature>
<evidence type="ECO:0000256" key="4">
    <source>
        <dbReference type="ARBA" id="ARBA00022692"/>
    </source>
</evidence>
<gene>
    <name evidence="8" type="ORF">D7M11_19805</name>
</gene>
<feature type="transmembrane region" description="Helical" evidence="7">
    <location>
        <begin position="388"/>
        <end position="408"/>
    </location>
</feature>
<feature type="transmembrane region" description="Helical" evidence="7">
    <location>
        <begin position="529"/>
        <end position="547"/>
    </location>
</feature>
<feature type="transmembrane region" description="Helical" evidence="7">
    <location>
        <begin position="353"/>
        <end position="376"/>
    </location>
</feature>
<protein>
    <recommendedName>
        <fullName evidence="10">ABC transporter permease subunit</fullName>
    </recommendedName>
</protein>
<dbReference type="Proteomes" id="UP000282311">
    <property type="component" value="Unassembled WGS sequence"/>
</dbReference>
<comment type="caution">
    <text evidence="8">The sequence shown here is derived from an EMBL/GenBank/DDBJ whole genome shotgun (WGS) entry which is preliminary data.</text>
</comment>
<dbReference type="PANTHER" id="PTHR43744">
    <property type="entry name" value="ABC TRANSPORTER PERMEASE PROTEIN MG189-RELATED-RELATED"/>
    <property type="match status" value="1"/>
</dbReference>
<evidence type="ECO:0000256" key="5">
    <source>
        <dbReference type="ARBA" id="ARBA00022989"/>
    </source>
</evidence>
<feature type="transmembrane region" description="Helical" evidence="7">
    <location>
        <begin position="12"/>
        <end position="35"/>
    </location>
</feature>
<comment type="subcellular location">
    <subcellularLocation>
        <location evidence="1">Cell membrane</location>
        <topology evidence="1">Multi-pass membrane protein</topology>
    </subcellularLocation>
</comment>
<keyword evidence="2" id="KW-0813">Transport</keyword>
<feature type="transmembrane region" description="Helical" evidence="7">
    <location>
        <begin position="309"/>
        <end position="333"/>
    </location>
</feature>
<accession>A0A3B0C6H6</accession>
<evidence type="ECO:0000256" key="2">
    <source>
        <dbReference type="ARBA" id="ARBA00022448"/>
    </source>
</evidence>
<keyword evidence="4 7" id="KW-0812">Transmembrane</keyword>
<proteinExistence type="predicted"/>
<dbReference type="PANTHER" id="PTHR43744:SF9">
    <property type="entry name" value="POLYGALACTURONAN_RHAMNOGALACTURONAN TRANSPORT SYSTEM PERMEASE PROTEIN YTCP"/>
    <property type="match status" value="1"/>
</dbReference>
<evidence type="ECO:0000256" key="3">
    <source>
        <dbReference type="ARBA" id="ARBA00022475"/>
    </source>
</evidence>
<dbReference type="SUPFAM" id="SSF161098">
    <property type="entry name" value="MetI-like"/>
    <property type="match status" value="2"/>
</dbReference>
<dbReference type="EMBL" id="RBAH01000014">
    <property type="protein sequence ID" value="RKN80720.1"/>
    <property type="molecule type" value="Genomic_DNA"/>
</dbReference>
<evidence type="ECO:0000256" key="6">
    <source>
        <dbReference type="ARBA" id="ARBA00023136"/>
    </source>
</evidence>
<feature type="transmembrane region" description="Helical" evidence="7">
    <location>
        <begin position="154"/>
        <end position="179"/>
    </location>
</feature>
<evidence type="ECO:0000256" key="7">
    <source>
        <dbReference type="SAM" id="Phobius"/>
    </source>
</evidence>
<feature type="transmembrane region" description="Helical" evidence="7">
    <location>
        <begin position="82"/>
        <end position="102"/>
    </location>
</feature>
<feature type="transmembrane region" description="Helical" evidence="7">
    <location>
        <begin position="114"/>
        <end position="134"/>
    </location>
</feature>
<keyword evidence="3" id="KW-1003">Cell membrane</keyword>
<dbReference type="Gene3D" id="1.10.3720.10">
    <property type="entry name" value="MetI-like"/>
    <property type="match status" value="2"/>
</dbReference>
<organism evidence="8 9">
    <name type="scientific">Paenibacillus ginsengarvi</name>
    <dbReference type="NCBI Taxonomy" id="400777"/>
    <lineage>
        <taxon>Bacteria</taxon>
        <taxon>Bacillati</taxon>
        <taxon>Bacillota</taxon>
        <taxon>Bacilli</taxon>
        <taxon>Bacillales</taxon>
        <taxon>Paenibacillaceae</taxon>
        <taxon>Paenibacillus</taxon>
    </lineage>
</organism>
<sequence length="563" mass="62653">MHSFFRRVWTYRFHYVLIVPALIWILVFKLLPFLFATRVPFIHFQLHKGIIGSEWAGMSNLTKMFANPAFRSAFMNTVLIKGGYILICAVAALVLALAVSALRSRKLRTALTTLLLVPYFIPSIIFAYMALVLVSSTQSPPLSIQGLVWGDVRLFQPMLILLEVLKTCGIPVVIALAAIGSRHAAVRQREGEAIPSFVRMNVIPATRAITAFMVLQLSTLLTTNFELIHLLNNPLVRSVGDTLDIYMFREGMMGLNVSGAGTVWLIQFIVQLLLTGLAYFLIRGAFLKDLFSGYADTNELQDVQKGGRIVGIAVSVLFALIALVPMYFLFIHPFTVQSNSGYSLAALLERSNFTLYLVFSMAAAIAGLLMTVALAYPMTVPDLPGRGLYKGFLIAVMLMGSGTAMHEYLLAGSLGMLNTIFPTMLFGILTVIHAFVLSAIFNSKYADLKQQASAEKRGEMRTFFSLFISKVWKPLLTLGMLQFVSLWNSYYSSFLYIANKDRFSPITQIWSLLSSADPKQRIPLGDPLLLQYGAIVALLPLILLIVFRKWLTSEVLLGEIRRL</sequence>
<reference evidence="8 9" key="1">
    <citation type="journal article" date="2007" name="Int. J. Syst. Evol. Microbiol.">
        <title>Paenibacillus ginsengarvi sp. nov., isolated from soil from ginseng cultivation.</title>
        <authorList>
            <person name="Yoon M.H."/>
            <person name="Ten L.N."/>
            <person name="Im W.T."/>
        </authorList>
    </citation>
    <scope>NUCLEOTIDE SEQUENCE [LARGE SCALE GENOMIC DNA]</scope>
    <source>
        <strain evidence="8 9">KCTC 13059</strain>
    </source>
</reference>
<evidence type="ECO:0000313" key="9">
    <source>
        <dbReference type="Proteomes" id="UP000282311"/>
    </source>
</evidence>
<keyword evidence="9" id="KW-1185">Reference proteome</keyword>
<keyword evidence="5 7" id="KW-1133">Transmembrane helix</keyword>
<dbReference type="InterPro" id="IPR035906">
    <property type="entry name" value="MetI-like_sf"/>
</dbReference>
<feature type="transmembrane region" description="Helical" evidence="7">
    <location>
        <begin position="462"/>
        <end position="484"/>
    </location>
</feature>
<feature type="transmembrane region" description="Helical" evidence="7">
    <location>
        <begin position="420"/>
        <end position="441"/>
    </location>
</feature>
<keyword evidence="6 7" id="KW-0472">Membrane</keyword>
<evidence type="ECO:0000256" key="1">
    <source>
        <dbReference type="ARBA" id="ARBA00004651"/>
    </source>
</evidence>